<evidence type="ECO:0000313" key="3">
    <source>
        <dbReference type="Proteomes" id="UP000015101"/>
    </source>
</evidence>
<dbReference type="CTD" id="20206968"/>
<organism evidence="2 3">
    <name type="scientific">Helobdella robusta</name>
    <name type="common">Californian leech</name>
    <dbReference type="NCBI Taxonomy" id="6412"/>
    <lineage>
        <taxon>Eukaryota</taxon>
        <taxon>Metazoa</taxon>
        <taxon>Spiralia</taxon>
        <taxon>Lophotrochozoa</taxon>
        <taxon>Annelida</taxon>
        <taxon>Clitellata</taxon>
        <taxon>Hirudinea</taxon>
        <taxon>Rhynchobdellida</taxon>
        <taxon>Glossiphoniidae</taxon>
        <taxon>Helobdella</taxon>
    </lineage>
</organism>
<dbReference type="EMBL" id="KB097496">
    <property type="protein sequence ID" value="ESN95895.1"/>
    <property type="molecule type" value="Genomic_DNA"/>
</dbReference>
<keyword evidence="3" id="KW-1185">Reference proteome</keyword>
<dbReference type="EnsemblMetazoa" id="HelroT178810">
    <property type="protein sequence ID" value="HelroP178810"/>
    <property type="gene ID" value="HelroG178810"/>
</dbReference>
<reference evidence="3" key="1">
    <citation type="submission" date="2012-12" db="EMBL/GenBank/DDBJ databases">
        <authorList>
            <person name="Hellsten U."/>
            <person name="Grimwood J."/>
            <person name="Chapman J.A."/>
            <person name="Shapiro H."/>
            <person name="Aerts A."/>
            <person name="Otillar R.P."/>
            <person name="Terry A.Y."/>
            <person name="Boore J.L."/>
            <person name="Simakov O."/>
            <person name="Marletaz F."/>
            <person name="Cho S.-J."/>
            <person name="Edsinger-Gonzales E."/>
            <person name="Havlak P."/>
            <person name="Kuo D.-H."/>
            <person name="Larsson T."/>
            <person name="Lv J."/>
            <person name="Arendt D."/>
            <person name="Savage R."/>
            <person name="Osoegawa K."/>
            <person name="de Jong P."/>
            <person name="Lindberg D.R."/>
            <person name="Seaver E.C."/>
            <person name="Weisblat D.A."/>
            <person name="Putnam N.H."/>
            <person name="Grigoriev I.V."/>
            <person name="Rokhsar D.S."/>
        </authorList>
    </citation>
    <scope>NUCLEOTIDE SEQUENCE</scope>
</reference>
<evidence type="ECO:0000313" key="1">
    <source>
        <dbReference type="EMBL" id="ESN95895.1"/>
    </source>
</evidence>
<dbReference type="HOGENOM" id="CLU_1908974_0_0_1"/>
<evidence type="ECO:0000313" key="2">
    <source>
        <dbReference type="EnsemblMetazoa" id="HelroP178810"/>
    </source>
</evidence>
<dbReference type="EMBL" id="AMQM01006559">
    <property type="status" value="NOT_ANNOTATED_CDS"/>
    <property type="molecule type" value="Genomic_DNA"/>
</dbReference>
<reference evidence="1 3" key="2">
    <citation type="journal article" date="2013" name="Nature">
        <title>Insights into bilaterian evolution from three spiralian genomes.</title>
        <authorList>
            <person name="Simakov O."/>
            <person name="Marletaz F."/>
            <person name="Cho S.J."/>
            <person name="Edsinger-Gonzales E."/>
            <person name="Havlak P."/>
            <person name="Hellsten U."/>
            <person name="Kuo D.H."/>
            <person name="Larsson T."/>
            <person name="Lv J."/>
            <person name="Arendt D."/>
            <person name="Savage R."/>
            <person name="Osoegawa K."/>
            <person name="de Jong P."/>
            <person name="Grimwood J."/>
            <person name="Chapman J.A."/>
            <person name="Shapiro H."/>
            <person name="Aerts A."/>
            <person name="Otillar R.P."/>
            <person name="Terry A.Y."/>
            <person name="Boore J.L."/>
            <person name="Grigoriev I.V."/>
            <person name="Lindberg D.R."/>
            <person name="Seaver E.C."/>
            <person name="Weisblat D.A."/>
            <person name="Putnam N.H."/>
            <person name="Rokhsar D.S."/>
        </authorList>
    </citation>
    <scope>NUCLEOTIDE SEQUENCE</scope>
</reference>
<dbReference type="GeneID" id="20206968"/>
<name>T1FDR9_HELRO</name>
<reference evidence="2" key="3">
    <citation type="submission" date="2015-06" db="UniProtKB">
        <authorList>
            <consortium name="EnsemblMetazoa"/>
        </authorList>
    </citation>
    <scope>IDENTIFICATION</scope>
</reference>
<proteinExistence type="predicted"/>
<dbReference type="KEGG" id="hro:HELRODRAFT_178810"/>
<dbReference type="InParanoid" id="T1FDR9"/>
<accession>T1FDR9</accession>
<dbReference type="Proteomes" id="UP000015101">
    <property type="component" value="Unassembled WGS sequence"/>
</dbReference>
<protein>
    <submittedName>
        <fullName evidence="1 2">Uncharacterized protein</fullName>
    </submittedName>
</protein>
<dbReference type="RefSeq" id="XP_009025939.1">
    <property type="nucleotide sequence ID" value="XM_009027691.1"/>
</dbReference>
<gene>
    <name evidence="2" type="primary">20206968</name>
    <name evidence="1" type="ORF">HELRODRAFT_178810</name>
</gene>
<sequence length="133" mass="14865">MGASLFKCCQPSTFEEVELNKPEPEEDPQSRDLIILKNMISKDTHTHTTINKNATHIHASLYTDTIPSYVPGKMIDNVLYCVGTGKEAEEEEPDGCVILKTKSRLLIACYRGDSEVPIRTAESSAHQMIDRNL</sequence>
<dbReference type="AlphaFoldDB" id="T1FDR9"/>